<dbReference type="Gene3D" id="1.10.287.1700">
    <property type="match status" value="1"/>
</dbReference>
<dbReference type="InterPro" id="IPR012823">
    <property type="entry name" value="Flagell_FliJ"/>
</dbReference>
<comment type="similarity">
    <text evidence="2">Belongs to the FliJ family.</text>
</comment>
<keyword evidence="10" id="KW-1006">Bacterial flagellum protein export</keyword>
<keyword evidence="9" id="KW-0472">Membrane</keyword>
<sequence>MSKTAPFQSLSTVVDLREREKDRLVGELARVQNLSERHRKTLTRLEGLYQSAGASGAPKVAHLSALSLNCGEYKQAVMRMADAQREQLAVQEAEVQQARQALTQAVRKHEALGQVLARKEADLAREVSQQEQKRQDDLATQAWLRGQA</sequence>
<dbReference type="InterPro" id="IPR053716">
    <property type="entry name" value="Flag_assembly_chemotaxis_eff"/>
</dbReference>
<dbReference type="GO" id="GO:0015031">
    <property type="term" value="P:protein transport"/>
    <property type="evidence" value="ECO:0007669"/>
    <property type="project" value="UniProtKB-KW"/>
</dbReference>
<feature type="region of interest" description="Disordered" evidence="12">
    <location>
        <begin position="127"/>
        <end position="148"/>
    </location>
</feature>
<evidence type="ECO:0000256" key="5">
    <source>
        <dbReference type="ARBA" id="ARBA00022475"/>
    </source>
</evidence>
<dbReference type="GO" id="GO:0071973">
    <property type="term" value="P:bacterial-type flagellum-dependent cell motility"/>
    <property type="evidence" value="ECO:0007669"/>
    <property type="project" value="InterPro"/>
</dbReference>
<evidence type="ECO:0000256" key="9">
    <source>
        <dbReference type="ARBA" id="ARBA00023136"/>
    </source>
</evidence>
<dbReference type="Pfam" id="PF02050">
    <property type="entry name" value="FliJ"/>
    <property type="match status" value="1"/>
</dbReference>
<accession>A0A0A8JCU3</accession>
<evidence type="ECO:0000256" key="8">
    <source>
        <dbReference type="ARBA" id="ARBA00022927"/>
    </source>
</evidence>
<evidence type="ECO:0000256" key="7">
    <source>
        <dbReference type="ARBA" id="ARBA00022795"/>
    </source>
</evidence>
<evidence type="ECO:0000256" key="11">
    <source>
        <dbReference type="SAM" id="Coils"/>
    </source>
</evidence>
<dbReference type="AlphaFoldDB" id="A0A0A8JCU3"/>
<feature type="coiled-coil region" evidence="11">
    <location>
        <begin position="81"/>
        <end position="108"/>
    </location>
</feature>
<protein>
    <recommendedName>
        <fullName evidence="3">Flagellar FliJ protein</fullName>
    </recommendedName>
</protein>
<gene>
    <name evidence="13" type="primary">fliJ</name>
</gene>
<dbReference type="GO" id="GO:0005886">
    <property type="term" value="C:plasma membrane"/>
    <property type="evidence" value="ECO:0007669"/>
    <property type="project" value="UniProtKB-SubCell"/>
</dbReference>
<dbReference type="GO" id="GO:0009288">
    <property type="term" value="C:bacterial-type flagellum"/>
    <property type="evidence" value="ECO:0007669"/>
    <property type="project" value="InterPro"/>
</dbReference>
<keyword evidence="5" id="KW-1003">Cell membrane</keyword>
<evidence type="ECO:0000256" key="4">
    <source>
        <dbReference type="ARBA" id="ARBA00022448"/>
    </source>
</evidence>
<keyword evidence="11" id="KW-0175">Coiled coil</keyword>
<name>A0A0A8JCU3_9SPHN</name>
<dbReference type="EMBL" id="LC043068">
    <property type="protein sequence ID" value="BAQ08187.1"/>
    <property type="molecule type" value="Genomic_DNA"/>
</dbReference>
<comment type="subcellular location">
    <subcellularLocation>
        <location evidence="1">Cell membrane</location>
        <topology evidence="1">Peripheral membrane protein</topology>
        <orientation evidence="1">Cytoplasmic side</orientation>
    </subcellularLocation>
</comment>
<reference evidence="13" key="1">
    <citation type="submission" date="2015-04" db="EMBL/GenBank/DDBJ databases">
        <title>Formation of a single polar flagellum by lateral and polar bacterial flagellar gene sets.</title>
        <authorList>
            <person name="Maruyama Y."/>
            <person name="Kobayashi M."/>
            <person name="Murata K."/>
            <person name="Hashimoto W."/>
        </authorList>
    </citation>
    <scope>NUCLEOTIDE SEQUENCE</scope>
    <source>
        <strain evidence="13">A1</strain>
    </source>
</reference>
<keyword evidence="6" id="KW-0145">Chemotaxis</keyword>
<organism evidence="13">
    <name type="scientific">Sphingomonas sp. A1</name>
    <dbReference type="NCBI Taxonomy" id="90322"/>
    <lineage>
        <taxon>Bacteria</taxon>
        <taxon>Pseudomonadati</taxon>
        <taxon>Pseudomonadota</taxon>
        <taxon>Alphaproteobacteria</taxon>
        <taxon>Sphingomonadales</taxon>
        <taxon>Sphingomonadaceae</taxon>
        <taxon>Sphingomonas</taxon>
    </lineage>
</organism>
<keyword evidence="13" id="KW-0282">Flagellum</keyword>
<evidence type="ECO:0000256" key="12">
    <source>
        <dbReference type="SAM" id="MobiDB-lite"/>
    </source>
</evidence>
<dbReference type="NCBIfam" id="TIGR02473">
    <property type="entry name" value="flagell_FliJ"/>
    <property type="match status" value="1"/>
</dbReference>
<dbReference type="GO" id="GO:0044781">
    <property type="term" value="P:bacterial-type flagellum organization"/>
    <property type="evidence" value="ECO:0007669"/>
    <property type="project" value="UniProtKB-KW"/>
</dbReference>
<evidence type="ECO:0000256" key="1">
    <source>
        <dbReference type="ARBA" id="ARBA00004413"/>
    </source>
</evidence>
<keyword evidence="8" id="KW-0653">Protein transport</keyword>
<dbReference type="GO" id="GO:0006935">
    <property type="term" value="P:chemotaxis"/>
    <property type="evidence" value="ECO:0007669"/>
    <property type="project" value="UniProtKB-KW"/>
</dbReference>
<proteinExistence type="inferred from homology"/>
<keyword evidence="7" id="KW-1005">Bacterial flagellum biogenesis</keyword>
<evidence type="ECO:0000313" key="13">
    <source>
        <dbReference type="EMBL" id="BAQ08187.1"/>
    </source>
</evidence>
<evidence type="ECO:0000256" key="10">
    <source>
        <dbReference type="ARBA" id="ARBA00023225"/>
    </source>
</evidence>
<evidence type="ECO:0000256" key="2">
    <source>
        <dbReference type="ARBA" id="ARBA00010004"/>
    </source>
</evidence>
<keyword evidence="13" id="KW-0966">Cell projection</keyword>
<evidence type="ECO:0000256" key="3">
    <source>
        <dbReference type="ARBA" id="ARBA00020392"/>
    </source>
</evidence>
<keyword evidence="4" id="KW-0813">Transport</keyword>
<evidence type="ECO:0000256" key="6">
    <source>
        <dbReference type="ARBA" id="ARBA00022500"/>
    </source>
</evidence>
<keyword evidence="13" id="KW-0969">Cilium</keyword>